<dbReference type="OrthoDB" id="343963at2"/>
<sequence length="285" mass="31507">MKEVVACLDIRVDFSKTLSFSVSTMRTFTRFCLVLIFSLFFCLDLNAKSVLLKNGRRIENVKIKPVADGFEMSHPNGKIERIPLSKVLKIFLSDDVPKSARIPEPNSKTEIANKDASPTNDLSETKPKKSGVAVFSEGLLPGWSRMARSDSYSVKGLGFFFIFAEIALAYKTYQITQAPSSVSDFSNPIALPSVLVALSQKDANALIIGYANVISSSGNLVKTSDGRIMQKEQYEKDKESYMSAFLFVLLMDAILGYSLEDRIVVPKLNVSLQSKEISAGVTIRF</sequence>
<dbReference type="NCBIfam" id="NF047433">
    <property type="entry name" value="Lepto_7_Nterm"/>
    <property type="match status" value="1"/>
</dbReference>
<proteinExistence type="predicted"/>
<evidence type="ECO:0000256" key="1">
    <source>
        <dbReference type="SAM" id="MobiDB-lite"/>
    </source>
</evidence>
<evidence type="ECO:0000313" key="2">
    <source>
        <dbReference type="EMBL" id="RHX85704.1"/>
    </source>
</evidence>
<keyword evidence="2" id="KW-0238">DNA-binding</keyword>
<dbReference type="AlphaFoldDB" id="A0A396YWG1"/>
<protein>
    <submittedName>
        <fullName evidence="2">DNA-binding protein</fullName>
    </submittedName>
</protein>
<feature type="compositionally biased region" description="Polar residues" evidence="1">
    <location>
        <begin position="106"/>
        <end position="122"/>
    </location>
</feature>
<dbReference type="EMBL" id="QHCT01000007">
    <property type="protein sequence ID" value="RHX85704.1"/>
    <property type="molecule type" value="Genomic_DNA"/>
</dbReference>
<dbReference type="Proteomes" id="UP000265798">
    <property type="component" value="Unassembled WGS sequence"/>
</dbReference>
<name>A0A396YWG1_9LEPT</name>
<feature type="region of interest" description="Disordered" evidence="1">
    <location>
        <begin position="101"/>
        <end position="127"/>
    </location>
</feature>
<gene>
    <name evidence="2" type="ORF">DLM75_19425</name>
</gene>
<organism evidence="2 3">
    <name type="scientific">Leptospira stimsonii</name>
    <dbReference type="NCBI Taxonomy" id="2202203"/>
    <lineage>
        <taxon>Bacteria</taxon>
        <taxon>Pseudomonadati</taxon>
        <taxon>Spirochaetota</taxon>
        <taxon>Spirochaetia</taxon>
        <taxon>Leptospirales</taxon>
        <taxon>Leptospiraceae</taxon>
        <taxon>Leptospira</taxon>
    </lineage>
</organism>
<reference evidence="3" key="1">
    <citation type="submission" date="2018-05" db="EMBL/GenBank/DDBJ databases">
        <title>Leptospira yasudae sp. nov. and Leptospira stimsonii sp. nov., two pathogenic species of the genus Leptospira isolated from environmental sources.</title>
        <authorList>
            <person name="Casanovas-Massana A."/>
            <person name="Hamond C."/>
            <person name="Santos L.A."/>
            <person name="Hacker K.P."/>
            <person name="Balassiano I."/>
            <person name="Medeiros M.A."/>
            <person name="Reis M.G."/>
            <person name="Ko A.I."/>
            <person name="Wunder E.A."/>
        </authorList>
    </citation>
    <scope>NUCLEOTIDE SEQUENCE [LARGE SCALE GENOMIC DNA]</scope>
    <source>
        <strain evidence="3">Yale</strain>
    </source>
</reference>
<dbReference type="RefSeq" id="WP_118970168.1">
    <property type="nucleotide sequence ID" value="NZ_QHCT01000007.1"/>
</dbReference>
<evidence type="ECO:0000313" key="3">
    <source>
        <dbReference type="Proteomes" id="UP000265798"/>
    </source>
</evidence>
<dbReference type="GO" id="GO:0003677">
    <property type="term" value="F:DNA binding"/>
    <property type="evidence" value="ECO:0007669"/>
    <property type="project" value="UniProtKB-KW"/>
</dbReference>
<accession>A0A396YWG1</accession>
<comment type="caution">
    <text evidence="2">The sequence shown here is derived from an EMBL/GenBank/DDBJ whole genome shotgun (WGS) entry which is preliminary data.</text>
</comment>